<dbReference type="Proteomes" id="UP001244341">
    <property type="component" value="Chromosome 5b"/>
</dbReference>
<feature type="region of interest" description="Disordered" evidence="1">
    <location>
        <begin position="286"/>
        <end position="329"/>
    </location>
</feature>
<protein>
    <recommendedName>
        <fullName evidence="5">Pherophorin domain-containing protein</fullName>
    </recommendedName>
</protein>
<evidence type="ECO:0000256" key="1">
    <source>
        <dbReference type="SAM" id="MobiDB-lite"/>
    </source>
</evidence>
<evidence type="ECO:0000313" key="4">
    <source>
        <dbReference type="Proteomes" id="UP001244341"/>
    </source>
</evidence>
<organism evidence="3 4">
    <name type="scientific">Tetradesmus obliquus</name>
    <name type="common">Green alga</name>
    <name type="synonym">Acutodesmus obliquus</name>
    <dbReference type="NCBI Taxonomy" id="3088"/>
    <lineage>
        <taxon>Eukaryota</taxon>
        <taxon>Viridiplantae</taxon>
        <taxon>Chlorophyta</taxon>
        <taxon>core chlorophytes</taxon>
        <taxon>Chlorophyceae</taxon>
        <taxon>CS clade</taxon>
        <taxon>Sphaeropleales</taxon>
        <taxon>Scenedesmaceae</taxon>
        <taxon>Tetradesmus</taxon>
    </lineage>
</organism>
<name>A0ABY8U000_TETOB</name>
<accession>A0ABY8U000</accession>
<evidence type="ECO:0000256" key="2">
    <source>
        <dbReference type="SAM" id="SignalP"/>
    </source>
</evidence>
<evidence type="ECO:0008006" key="5">
    <source>
        <dbReference type="Google" id="ProtNLM"/>
    </source>
</evidence>
<sequence length="436" mass="44650">MPTQLHSTSAALLVLLAASCADAQLICDGNRHVLNTPIAPFPNEATFFHPITTPSGLSCNRKDQPLDATDVALAENQFCGGRASFTCSEAGSTFGPIGPITHGTGGVSGSPEAVIPPSNPIIYSLTDSPAQAFLTFVSFTVVDVGTAGAKLGGVYGSDPSKAPDVVTAHNWTVNGDQGEPLRCGACSDCREGFGVVPMTVEAAPGAGFRAVQLSALFEDARCGGSCRDSDGMYWSGMEYTCVRPTCADADLNSPGLQPFNCAVLGLAAIPGTGSLQSPASDVCCQSIPGASPPPQSPSPNPPPASPSPSPTPPPASPSPSPPASFTCASSSEAGERFPCPDGFAYIADSGPLPASIDNCCGCIPSHFIHPGLHFGKFGKFKGAGCVKQPTPQPPTPPGPAPDGDEKVIQLGPLTIVKQRGTPFQVLPFPFPFFGRR</sequence>
<keyword evidence="4" id="KW-1185">Reference proteome</keyword>
<reference evidence="3 4" key="1">
    <citation type="submission" date="2023-05" db="EMBL/GenBank/DDBJ databases">
        <title>A 100% complete, gapless, phased diploid assembly of the Scenedesmus obliquus UTEX 3031 genome.</title>
        <authorList>
            <person name="Biondi T.C."/>
            <person name="Hanschen E.R."/>
            <person name="Kwon T."/>
            <person name="Eng W."/>
            <person name="Kruse C.P.S."/>
            <person name="Koehler S.I."/>
            <person name="Kunde Y."/>
            <person name="Gleasner C.D."/>
            <person name="You Mak K.T."/>
            <person name="Polle J."/>
            <person name="Hovde B.T."/>
            <person name="Starkenburg S.R."/>
        </authorList>
    </citation>
    <scope>NUCLEOTIDE SEQUENCE [LARGE SCALE GENOMIC DNA]</scope>
    <source>
        <strain evidence="3 4">DOE0152z</strain>
    </source>
</reference>
<dbReference type="EMBL" id="CP126212">
    <property type="protein sequence ID" value="WIA14743.1"/>
    <property type="molecule type" value="Genomic_DNA"/>
</dbReference>
<feature type="signal peptide" evidence="2">
    <location>
        <begin position="1"/>
        <end position="23"/>
    </location>
</feature>
<evidence type="ECO:0000313" key="3">
    <source>
        <dbReference type="EMBL" id="WIA14743.1"/>
    </source>
</evidence>
<dbReference type="PRINTS" id="PR01217">
    <property type="entry name" value="PRICHEXTENSN"/>
</dbReference>
<feature type="compositionally biased region" description="Pro residues" evidence="1">
    <location>
        <begin position="290"/>
        <end position="322"/>
    </location>
</feature>
<feature type="chain" id="PRO_5046251632" description="Pherophorin domain-containing protein" evidence="2">
    <location>
        <begin position="24"/>
        <end position="436"/>
    </location>
</feature>
<keyword evidence="2" id="KW-0732">Signal</keyword>
<proteinExistence type="predicted"/>
<gene>
    <name evidence="3" type="ORF">OEZ85_003229</name>
</gene>